<keyword evidence="3" id="KW-1003">Cell membrane</keyword>
<proteinExistence type="predicted"/>
<dbReference type="EMBL" id="CAGS01000481">
    <property type="protein sequence ID" value="CCF85660.1"/>
    <property type="molecule type" value="Genomic_DNA"/>
</dbReference>
<keyword evidence="8 9" id="KW-0472">Membrane</keyword>
<dbReference type="InterPro" id="IPR023234">
    <property type="entry name" value="NarG-like_domain"/>
</dbReference>
<reference evidence="11 12" key="1">
    <citation type="journal article" date="2012" name="ISME J.">
        <title>Nitrification expanded: discovery, physiology and genomics of a nitrite-oxidizing bacterium from the phylum Chloroflexi.</title>
        <authorList>
            <person name="Sorokin D.Y."/>
            <person name="Lucker S."/>
            <person name="Vejmelkova D."/>
            <person name="Kostrikina N.A."/>
            <person name="Kleerebezem R."/>
            <person name="Rijpstra W.I."/>
            <person name="Damste J.S."/>
            <person name="Le Paslier D."/>
            <person name="Muyzer G."/>
            <person name="Wagner M."/>
            <person name="van Loosdrecht M.C."/>
            <person name="Daims H."/>
        </authorList>
    </citation>
    <scope>NUCLEOTIDE SEQUENCE [LARGE SCALE GENOMIC DNA]</scope>
    <source>
        <strain evidence="12">none</strain>
    </source>
</reference>
<protein>
    <submittedName>
        <fullName evidence="11">Nitrite oxidoreductase, gamma subunit</fullName>
        <ecNumber evidence="11">1.7.99.4</ecNumber>
    </submittedName>
</protein>
<evidence type="ECO:0000256" key="4">
    <source>
        <dbReference type="ARBA" id="ARBA00022692"/>
    </source>
</evidence>
<feature type="transmembrane region" description="Helical" evidence="9">
    <location>
        <begin position="6"/>
        <end position="26"/>
    </location>
</feature>
<comment type="caution">
    <text evidence="11">The sequence shown here is derived from an EMBL/GenBank/DDBJ whole genome shotgun (WGS) entry which is preliminary data.</text>
</comment>
<feature type="transmembrane region" description="Helical" evidence="9">
    <location>
        <begin position="118"/>
        <end position="143"/>
    </location>
</feature>
<evidence type="ECO:0000256" key="6">
    <source>
        <dbReference type="ARBA" id="ARBA00022989"/>
    </source>
</evidence>
<dbReference type="PANTHER" id="PTHR30598:SF3">
    <property type="entry name" value="RESPIRATORY NITRATE REDUCTASE 1 GAMMA CHAIN"/>
    <property type="match status" value="1"/>
</dbReference>
<evidence type="ECO:0000313" key="11">
    <source>
        <dbReference type="EMBL" id="CCF85660.1"/>
    </source>
</evidence>
<feature type="transmembrane region" description="Helical" evidence="9">
    <location>
        <begin position="52"/>
        <end position="73"/>
    </location>
</feature>
<dbReference type="GO" id="GO:0008940">
    <property type="term" value="F:nitrate reductase activity"/>
    <property type="evidence" value="ECO:0007669"/>
    <property type="project" value="TreeGrafter"/>
</dbReference>
<dbReference type="InterPro" id="IPR051936">
    <property type="entry name" value="Heme-iron_electron_transfer"/>
</dbReference>
<dbReference type="GO" id="GO:0019645">
    <property type="term" value="P:anaerobic electron transport chain"/>
    <property type="evidence" value="ECO:0007669"/>
    <property type="project" value="TreeGrafter"/>
</dbReference>
<dbReference type="AlphaFoldDB" id="I4ELU7"/>
<feature type="domain" description="NarG-like" evidence="10">
    <location>
        <begin position="4"/>
        <end position="216"/>
    </location>
</feature>
<keyword evidence="12" id="KW-1185">Reference proteome</keyword>
<evidence type="ECO:0000256" key="2">
    <source>
        <dbReference type="ARBA" id="ARBA00022448"/>
    </source>
</evidence>
<keyword evidence="2" id="KW-0813">Transport</keyword>
<feature type="transmembrane region" description="Helical" evidence="9">
    <location>
        <begin position="186"/>
        <end position="209"/>
    </location>
</feature>
<keyword evidence="4 9" id="KW-0812">Transmembrane</keyword>
<evidence type="ECO:0000256" key="9">
    <source>
        <dbReference type="SAM" id="Phobius"/>
    </source>
</evidence>
<gene>
    <name evidence="11" type="primary">narI</name>
    <name evidence="11" type="ORF">NITHO_5310004</name>
</gene>
<name>I4ELU7_9BACT</name>
<evidence type="ECO:0000256" key="3">
    <source>
        <dbReference type="ARBA" id="ARBA00022475"/>
    </source>
</evidence>
<comment type="subcellular location">
    <subcellularLocation>
        <location evidence="1">Cell membrane</location>
        <topology evidence="1">Multi-pass membrane protein</topology>
    </subcellularLocation>
</comment>
<dbReference type="GO" id="GO:0009055">
    <property type="term" value="F:electron transfer activity"/>
    <property type="evidence" value="ECO:0007669"/>
    <property type="project" value="TreeGrafter"/>
</dbReference>
<feature type="transmembrane region" description="Helical" evidence="9">
    <location>
        <begin position="85"/>
        <end position="106"/>
    </location>
</feature>
<dbReference type="Pfam" id="PF02665">
    <property type="entry name" value="Nitrate_red_gam"/>
    <property type="match status" value="1"/>
</dbReference>
<sequence length="223" mass="25765">MSFLWFVAVPYLAIVMAIMVGIYRYYNDRFSYSTLSSQFLEKRALFWGSVPWHYGVILVLLAHLLAFIVPGFWQDLIANETRLYVLEVTGIALALLAVFGLTVLIVRRMTNPKAFINATGWDWLLLVALLVQVGLGFYVALFYRWGSDWFLHTASPWLVSLLKFQPETRYVTALPLPIQIHMVGGFILLGILSFTRLVHVLAFPVTYLWRPYQVVIFNRRPTR</sequence>
<dbReference type="EC" id="1.7.99.4" evidence="11"/>
<evidence type="ECO:0000256" key="7">
    <source>
        <dbReference type="ARBA" id="ARBA00023002"/>
    </source>
</evidence>
<dbReference type="Gene3D" id="1.20.950.20">
    <property type="entry name" value="Transmembrane di-heme cytochromes, Chain C"/>
    <property type="match status" value="1"/>
</dbReference>
<evidence type="ECO:0000259" key="10">
    <source>
        <dbReference type="Pfam" id="PF02665"/>
    </source>
</evidence>
<keyword evidence="7 11" id="KW-0560">Oxidoreductase</keyword>
<keyword evidence="6 9" id="KW-1133">Transmembrane helix</keyword>
<keyword evidence="5" id="KW-0249">Electron transport</keyword>
<evidence type="ECO:0000256" key="5">
    <source>
        <dbReference type="ARBA" id="ARBA00022982"/>
    </source>
</evidence>
<evidence type="ECO:0000313" key="12">
    <source>
        <dbReference type="Proteomes" id="UP000004221"/>
    </source>
</evidence>
<dbReference type="PANTHER" id="PTHR30598">
    <property type="entry name" value="NITRATE REDUCTASE PRIVATE CHAPERONE, REDOX ENZYME MATURATION PROTEIN REMP FAMILY"/>
    <property type="match status" value="1"/>
</dbReference>
<organism evidence="11 12">
    <name type="scientific">Nitrolancea hollandica Lb</name>
    <dbReference type="NCBI Taxonomy" id="1129897"/>
    <lineage>
        <taxon>Bacteria</taxon>
        <taxon>Pseudomonadati</taxon>
        <taxon>Thermomicrobiota</taxon>
        <taxon>Thermomicrobia</taxon>
        <taxon>Sphaerobacterales</taxon>
        <taxon>Sphaerobacterineae</taxon>
        <taxon>Sphaerobacteraceae</taxon>
        <taxon>Nitrolancea</taxon>
    </lineage>
</organism>
<dbReference type="RefSeq" id="WP_008480727.1">
    <property type="nucleotide sequence ID" value="NZ_CAGS01000481.1"/>
</dbReference>
<dbReference type="Proteomes" id="UP000004221">
    <property type="component" value="Unassembled WGS sequence"/>
</dbReference>
<dbReference type="GO" id="GO:0005886">
    <property type="term" value="C:plasma membrane"/>
    <property type="evidence" value="ECO:0007669"/>
    <property type="project" value="UniProtKB-SubCell"/>
</dbReference>
<dbReference type="SUPFAM" id="SSF103501">
    <property type="entry name" value="Respiratory nitrate reductase 1 gamma chain"/>
    <property type="match status" value="1"/>
</dbReference>
<evidence type="ECO:0000256" key="1">
    <source>
        <dbReference type="ARBA" id="ARBA00004651"/>
    </source>
</evidence>
<accession>I4ELU7</accession>
<evidence type="ECO:0000256" key="8">
    <source>
        <dbReference type="ARBA" id="ARBA00023136"/>
    </source>
</evidence>
<dbReference type="GO" id="GO:0020037">
    <property type="term" value="F:heme binding"/>
    <property type="evidence" value="ECO:0007669"/>
    <property type="project" value="TreeGrafter"/>
</dbReference>
<dbReference type="OrthoDB" id="9788113at2"/>
<dbReference type="InterPro" id="IPR036197">
    <property type="entry name" value="NarG-like_sf"/>
</dbReference>